<evidence type="ECO:0000259" key="3">
    <source>
        <dbReference type="Pfam" id="PF02678"/>
    </source>
</evidence>
<dbReference type="InterPro" id="IPR012093">
    <property type="entry name" value="Pirin"/>
</dbReference>
<dbReference type="OrthoDB" id="10261807at2759"/>
<dbReference type="EMBL" id="KQ087231">
    <property type="protein sequence ID" value="KLT40638.1"/>
    <property type="molecule type" value="Genomic_DNA"/>
</dbReference>
<evidence type="ECO:0000313" key="5">
    <source>
        <dbReference type="Proteomes" id="UP000053611"/>
    </source>
</evidence>
<evidence type="ECO:0000313" key="4">
    <source>
        <dbReference type="EMBL" id="KLT40638.1"/>
    </source>
</evidence>
<dbReference type="CDD" id="cd02910">
    <property type="entry name" value="cupin_Yhhw_N"/>
    <property type="match status" value="1"/>
</dbReference>
<sequence length="277" mass="30700">MSAVKFQFRPSETRGQANHGWLKTFHTFSFASYYDPAFEEFGCLRVINEDRVEPMQGFPTHAHREANIFSYVVSGELAHQDSMKNVEEMGRGDVQMTFGGTGISHSEYNDNTKEPVHFLQIWAYPYQRGLKPQYFHRHFTDEEKKDKWAHIVAPLGYPGVIDAREGTGPVPIASDLNFFASLISPGTTVNHNLVARNRGSGDGKLVYVQVVQTSGYNPRKAPTDGAVAQVKVSLGGQTATLGEGDGVFIRGAKVGDELVTENVNRKVAEVVLFEMDA</sequence>
<dbReference type="AlphaFoldDB" id="A0A0J0XHT9"/>
<dbReference type="InterPro" id="IPR014710">
    <property type="entry name" value="RmlC-like_jellyroll"/>
</dbReference>
<comment type="similarity">
    <text evidence="1 2">Belongs to the pirin family.</text>
</comment>
<evidence type="ECO:0000256" key="2">
    <source>
        <dbReference type="RuleBase" id="RU003457"/>
    </source>
</evidence>
<proteinExistence type="inferred from homology"/>
<evidence type="ECO:0000256" key="1">
    <source>
        <dbReference type="ARBA" id="ARBA00008416"/>
    </source>
</evidence>
<organism evidence="4 5">
    <name type="scientific">Cutaneotrichosporon oleaginosum</name>
    <dbReference type="NCBI Taxonomy" id="879819"/>
    <lineage>
        <taxon>Eukaryota</taxon>
        <taxon>Fungi</taxon>
        <taxon>Dikarya</taxon>
        <taxon>Basidiomycota</taxon>
        <taxon>Agaricomycotina</taxon>
        <taxon>Tremellomycetes</taxon>
        <taxon>Trichosporonales</taxon>
        <taxon>Trichosporonaceae</taxon>
        <taxon>Cutaneotrichosporon</taxon>
    </lineage>
</organism>
<protein>
    <submittedName>
        <fullName evidence="4">Pirin-domain-containing protein</fullName>
    </submittedName>
</protein>
<dbReference type="Proteomes" id="UP000053611">
    <property type="component" value="Unassembled WGS sequence"/>
</dbReference>
<feature type="domain" description="Pirin N-terminal" evidence="3">
    <location>
        <begin position="10"/>
        <end position="122"/>
    </location>
</feature>
<accession>A0A0J0XHT9</accession>
<reference evidence="4 5" key="1">
    <citation type="submission" date="2015-03" db="EMBL/GenBank/DDBJ databases">
        <title>Genomics and transcriptomics of the oil-accumulating basidiomycete yeast T. oleaginosus allow insights into substrate utilization and the diverse evolutionary trajectories of mating systems in fungi.</title>
        <authorList>
            <consortium name="DOE Joint Genome Institute"/>
            <person name="Kourist R."/>
            <person name="Kracht O."/>
            <person name="Bracharz F."/>
            <person name="Lipzen A."/>
            <person name="Nolan M."/>
            <person name="Ohm R."/>
            <person name="Grigoriev I."/>
            <person name="Sun S."/>
            <person name="Heitman J."/>
            <person name="Bruck T."/>
            <person name="Nowrousian M."/>
        </authorList>
    </citation>
    <scope>NUCLEOTIDE SEQUENCE [LARGE SCALE GENOMIC DNA]</scope>
    <source>
        <strain evidence="4 5">IBC0246</strain>
    </source>
</reference>
<dbReference type="InterPro" id="IPR011051">
    <property type="entry name" value="RmlC_Cupin_sf"/>
</dbReference>
<dbReference type="PANTHER" id="PTHR43212">
    <property type="entry name" value="QUERCETIN 2,3-DIOXYGENASE"/>
    <property type="match status" value="1"/>
</dbReference>
<dbReference type="Pfam" id="PF02678">
    <property type="entry name" value="Pirin"/>
    <property type="match status" value="1"/>
</dbReference>
<dbReference type="STRING" id="879819.A0A0J0XHT9"/>
<name>A0A0J0XHT9_9TREE</name>
<dbReference type="Gene3D" id="2.60.120.10">
    <property type="entry name" value="Jelly Rolls"/>
    <property type="match status" value="2"/>
</dbReference>
<dbReference type="SUPFAM" id="SSF51182">
    <property type="entry name" value="RmlC-like cupins"/>
    <property type="match status" value="1"/>
</dbReference>
<dbReference type="InterPro" id="IPR003829">
    <property type="entry name" value="Pirin_N_dom"/>
</dbReference>
<gene>
    <name evidence="4" type="ORF">CC85DRAFT_287255</name>
</gene>
<dbReference type="PANTHER" id="PTHR43212:SF3">
    <property type="entry name" value="QUERCETIN 2,3-DIOXYGENASE"/>
    <property type="match status" value="1"/>
</dbReference>
<dbReference type="RefSeq" id="XP_018277129.1">
    <property type="nucleotide sequence ID" value="XM_018423791.1"/>
</dbReference>
<keyword evidence="5" id="KW-1185">Reference proteome</keyword>
<dbReference type="GeneID" id="28984394"/>